<dbReference type="PANTHER" id="PTHR30561">
    <property type="entry name" value="SMR FAMILY PROTON-DEPENDENT DRUG EFFLUX TRANSPORTER SUGE"/>
    <property type="match status" value="1"/>
</dbReference>
<dbReference type="SUPFAM" id="SSF103481">
    <property type="entry name" value="Multidrug resistance efflux transporter EmrE"/>
    <property type="match status" value="1"/>
</dbReference>
<dbReference type="RefSeq" id="WP_204708536.1">
    <property type="nucleotide sequence ID" value="NZ_JBHSZV010000047.1"/>
</dbReference>
<keyword evidence="4 7" id="KW-0812">Transmembrane</keyword>
<reference evidence="10" key="1">
    <citation type="journal article" date="2019" name="Int. J. Syst. Evol. Microbiol.">
        <title>The Global Catalogue of Microorganisms (GCM) 10K type strain sequencing project: providing services to taxonomists for standard genome sequencing and annotation.</title>
        <authorList>
            <consortium name="The Broad Institute Genomics Platform"/>
            <consortium name="The Broad Institute Genome Sequencing Center for Infectious Disease"/>
            <person name="Wu L."/>
            <person name="Ma J."/>
        </authorList>
    </citation>
    <scope>NUCLEOTIDE SEQUENCE [LARGE SCALE GENOMIC DNA]</scope>
    <source>
        <strain evidence="10">CGMCC 4.1621</strain>
    </source>
</reference>
<dbReference type="Gene3D" id="1.10.3730.20">
    <property type="match status" value="1"/>
</dbReference>
<sequence>MGYLVLSLVLATIGNISVKFSSGFQRLFPSVTSFVFFGACLYFLTMSVQTIEIGIAYAIWSGVSIMATTLFGILLFNERASSKKFLFISFIILGIVIIK</sequence>
<keyword evidence="3" id="KW-1003">Cell membrane</keyword>
<evidence type="ECO:0000256" key="3">
    <source>
        <dbReference type="ARBA" id="ARBA00022475"/>
    </source>
</evidence>
<evidence type="ECO:0000313" key="10">
    <source>
        <dbReference type="Proteomes" id="UP001596410"/>
    </source>
</evidence>
<comment type="similarity">
    <text evidence="7">Belongs to the drug/metabolite transporter (DMT) superfamily. Small multidrug resistance (SMR) (TC 2.A.7.1) family.</text>
</comment>
<evidence type="ECO:0000256" key="8">
    <source>
        <dbReference type="SAM" id="Phobius"/>
    </source>
</evidence>
<evidence type="ECO:0000256" key="7">
    <source>
        <dbReference type="RuleBase" id="RU003942"/>
    </source>
</evidence>
<protein>
    <submittedName>
        <fullName evidence="9">DMT family transporter</fullName>
    </submittedName>
</protein>
<gene>
    <name evidence="9" type="ORF">ACFQIC_16535</name>
</gene>
<evidence type="ECO:0000256" key="2">
    <source>
        <dbReference type="ARBA" id="ARBA00022448"/>
    </source>
</evidence>
<keyword evidence="5 8" id="KW-1133">Transmembrane helix</keyword>
<dbReference type="InterPro" id="IPR037185">
    <property type="entry name" value="EmrE-like"/>
</dbReference>
<comment type="caution">
    <text evidence="9">The sequence shown here is derived from an EMBL/GenBank/DDBJ whole genome shotgun (WGS) entry which is preliminary data.</text>
</comment>
<name>A0ABW2ER66_9BACI</name>
<feature type="transmembrane region" description="Helical" evidence="8">
    <location>
        <begin position="57"/>
        <end position="76"/>
    </location>
</feature>
<keyword evidence="10" id="KW-1185">Reference proteome</keyword>
<feature type="transmembrane region" description="Helical" evidence="8">
    <location>
        <begin position="27"/>
        <end position="45"/>
    </location>
</feature>
<dbReference type="Proteomes" id="UP001596410">
    <property type="component" value="Unassembled WGS sequence"/>
</dbReference>
<keyword evidence="6 8" id="KW-0472">Membrane</keyword>
<dbReference type="InterPro" id="IPR000390">
    <property type="entry name" value="Small_drug/metabolite_transptr"/>
</dbReference>
<evidence type="ECO:0000256" key="5">
    <source>
        <dbReference type="ARBA" id="ARBA00022989"/>
    </source>
</evidence>
<dbReference type="EMBL" id="JBHSZV010000047">
    <property type="protein sequence ID" value="MFC7063421.1"/>
    <property type="molecule type" value="Genomic_DNA"/>
</dbReference>
<evidence type="ECO:0000256" key="4">
    <source>
        <dbReference type="ARBA" id="ARBA00022692"/>
    </source>
</evidence>
<comment type="subcellular location">
    <subcellularLocation>
        <location evidence="1 7">Cell membrane</location>
        <topology evidence="1 7">Multi-pass membrane protein</topology>
    </subcellularLocation>
</comment>
<organism evidence="9 10">
    <name type="scientific">Halobacillus seohaensis</name>
    <dbReference type="NCBI Taxonomy" id="447421"/>
    <lineage>
        <taxon>Bacteria</taxon>
        <taxon>Bacillati</taxon>
        <taxon>Bacillota</taxon>
        <taxon>Bacilli</taxon>
        <taxon>Bacillales</taxon>
        <taxon>Bacillaceae</taxon>
        <taxon>Halobacillus</taxon>
    </lineage>
</organism>
<keyword evidence="2" id="KW-0813">Transport</keyword>
<dbReference type="Pfam" id="PF00893">
    <property type="entry name" value="Multi_Drug_Res"/>
    <property type="match status" value="1"/>
</dbReference>
<dbReference type="InterPro" id="IPR045324">
    <property type="entry name" value="Small_multidrug_res"/>
</dbReference>
<evidence type="ECO:0000256" key="1">
    <source>
        <dbReference type="ARBA" id="ARBA00004651"/>
    </source>
</evidence>
<evidence type="ECO:0000256" key="6">
    <source>
        <dbReference type="ARBA" id="ARBA00023136"/>
    </source>
</evidence>
<evidence type="ECO:0000313" key="9">
    <source>
        <dbReference type="EMBL" id="MFC7063421.1"/>
    </source>
</evidence>
<accession>A0ABW2ER66</accession>
<dbReference type="PANTHER" id="PTHR30561:SF1">
    <property type="entry name" value="MULTIDRUG TRANSPORTER EMRE"/>
    <property type="match status" value="1"/>
</dbReference>
<proteinExistence type="inferred from homology"/>